<evidence type="ECO:0000313" key="4">
    <source>
        <dbReference type="Proteomes" id="UP001598019"/>
    </source>
</evidence>
<reference evidence="3 4" key="1">
    <citation type="submission" date="2024-03" db="EMBL/GenBank/DDBJ databases">
        <title>Aquirufa genome sequencing.</title>
        <authorList>
            <person name="Pitt A."/>
            <person name="Hahn M.W."/>
        </authorList>
    </citation>
    <scope>NUCLEOTIDE SEQUENCE [LARGE SCALE GENOMIC DNA]</scope>
    <source>
        <strain evidence="3 4">HETE-83D</strain>
    </source>
</reference>
<organism evidence="3 4">
    <name type="scientific">Aquirufa esocilacus</name>
    <dbReference type="NCBI Taxonomy" id="3096513"/>
    <lineage>
        <taxon>Bacteria</taxon>
        <taxon>Pseudomonadati</taxon>
        <taxon>Bacteroidota</taxon>
        <taxon>Cytophagia</taxon>
        <taxon>Cytophagales</taxon>
        <taxon>Flectobacillaceae</taxon>
        <taxon>Aquirufa</taxon>
    </lineage>
</organism>
<accession>A0ABW6DMT7</accession>
<dbReference type="PANTHER" id="PTHR34136:SF1">
    <property type="entry name" value="UDP-N-ACETYL-D-MANNOSAMINURONIC ACID TRANSFERASE"/>
    <property type="match status" value="1"/>
</dbReference>
<keyword evidence="4" id="KW-1185">Reference proteome</keyword>
<sequence length="255" mass="28726">MKHKRVNILGTPVSSLTMDELFIDWETVIQKVEKAQVCITPVNSILAARATARVQEIYKHADYVLCDGVPVKWASIFLGNPIKERITGLDVLPRIFPFAASRNFTMFLLGASPGVAETLKTVMEAKHPGVKIVGTFVPPFRAVFSKEENQEMLDAINKVKPDILLVSLTAPKQDIWIAENLANLETHLAIGIGGAFEVAAGMINRAPKWMQKSGLEWFYRFLQEPKRMFRRYFMEAPVFIPLIIQQKLSTRSGRL</sequence>
<keyword evidence="2" id="KW-0808">Transferase</keyword>
<dbReference type="InterPro" id="IPR004629">
    <property type="entry name" value="WecG_TagA_CpsF"/>
</dbReference>
<dbReference type="PANTHER" id="PTHR34136">
    <property type="match status" value="1"/>
</dbReference>
<evidence type="ECO:0000256" key="2">
    <source>
        <dbReference type="ARBA" id="ARBA00022679"/>
    </source>
</evidence>
<name>A0ABW6DMT7_9BACT</name>
<dbReference type="CDD" id="cd06533">
    <property type="entry name" value="Glyco_transf_WecG_TagA"/>
    <property type="match status" value="1"/>
</dbReference>
<protein>
    <submittedName>
        <fullName evidence="3">WecB/TagA/CpsF family glycosyltransferase</fullName>
    </submittedName>
</protein>
<dbReference type="NCBIfam" id="TIGR00696">
    <property type="entry name" value="wecG_tagA_cpsF"/>
    <property type="match status" value="1"/>
</dbReference>
<proteinExistence type="predicted"/>
<dbReference type="EMBL" id="JBBKXX010000002">
    <property type="protein sequence ID" value="MFD3408650.1"/>
    <property type="molecule type" value="Genomic_DNA"/>
</dbReference>
<comment type="caution">
    <text evidence="3">The sequence shown here is derived from an EMBL/GenBank/DDBJ whole genome shotgun (WGS) entry which is preliminary data.</text>
</comment>
<keyword evidence="1" id="KW-0328">Glycosyltransferase</keyword>
<dbReference type="RefSeq" id="WP_377981028.1">
    <property type="nucleotide sequence ID" value="NZ_JBBKXX010000002.1"/>
</dbReference>
<dbReference type="Pfam" id="PF03808">
    <property type="entry name" value="Glyco_tran_WecG"/>
    <property type="match status" value="1"/>
</dbReference>
<evidence type="ECO:0000256" key="1">
    <source>
        <dbReference type="ARBA" id="ARBA00022676"/>
    </source>
</evidence>
<dbReference type="Proteomes" id="UP001598019">
    <property type="component" value="Unassembled WGS sequence"/>
</dbReference>
<gene>
    <name evidence="3" type="ORF">SKC37_08270</name>
</gene>
<evidence type="ECO:0000313" key="3">
    <source>
        <dbReference type="EMBL" id="MFD3408650.1"/>
    </source>
</evidence>